<evidence type="ECO:0000313" key="1">
    <source>
        <dbReference type="EMBL" id="GFY28224.1"/>
    </source>
</evidence>
<protein>
    <submittedName>
        <fullName evidence="1">Uncharacterized protein</fullName>
    </submittedName>
</protein>
<gene>
    <name evidence="1" type="ORF">TNCV_4395581</name>
</gene>
<organism evidence="1 2">
    <name type="scientific">Trichonephila clavipes</name>
    <name type="common">Golden silk orbweaver</name>
    <name type="synonym">Nephila clavipes</name>
    <dbReference type="NCBI Taxonomy" id="2585209"/>
    <lineage>
        <taxon>Eukaryota</taxon>
        <taxon>Metazoa</taxon>
        <taxon>Ecdysozoa</taxon>
        <taxon>Arthropoda</taxon>
        <taxon>Chelicerata</taxon>
        <taxon>Arachnida</taxon>
        <taxon>Araneae</taxon>
        <taxon>Araneomorphae</taxon>
        <taxon>Entelegynae</taxon>
        <taxon>Araneoidea</taxon>
        <taxon>Nephilidae</taxon>
        <taxon>Trichonephila</taxon>
    </lineage>
</organism>
<proteinExistence type="predicted"/>
<reference evidence="1" key="1">
    <citation type="submission" date="2020-08" db="EMBL/GenBank/DDBJ databases">
        <title>Multicomponent nature underlies the extraordinary mechanical properties of spider dragline silk.</title>
        <authorList>
            <person name="Kono N."/>
            <person name="Nakamura H."/>
            <person name="Mori M."/>
            <person name="Yoshida Y."/>
            <person name="Ohtoshi R."/>
            <person name="Malay A.D."/>
            <person name="Moran D.A.P."/>
            <person name="Tomita M."/>
            <person name="Numata K."/>
            <person name="Arakawa K."/>
        </authorList>
    </citation>
    <scope>NUCLEOTIDE SEQUENCE</scope>
</reference>
<evidence type="ECO:0000313" key="2">
    <source>
        <dbReference type="Proteomes" id="UP000887159"/>
    </source>
</evidence>
<comment type="caution">
    <text evidence="1">The sequence shown here is derived from an EMBL/GenBank/DDBJ whole genome shotgun (WGS) entry which is preliminary data.</text>
</comment>
<accession>A0A8X6W4X9</accession>
<dbReference type="EMBL" id="BMAU01021383">
    <property type="protein sequence ID" value="GFY28224.1"/>
    <property type="molecule type" value="Genomic_DNA"/>
</dbReference>
<dbReference type="Proteomes" id="UP000887159">
    <property type="component" value="Unassembled WGS sequence"/>
</dbReference>
<sequence length="146" mass="16304">MNNVKGNGPCSEADGPNAEGRAGVRLEHNREAHCYTTCRNSASAILVETVFSNVLLTVSLTCFRPFLLCSSNLSILTHHPVVLIPRGKDTSNRTMHPAIRHTIVRETPQRLHIFEWFPTIIHDNDLFSDSQVDTICGRYSKEAFGI</sequence>
<dbReference type="AlphaFoldDB" id="A0A8X6W4X9"/>
<name>A0A8X6W4X9_TRICX</name>
<keyword evidence="2" id="KW-1185">Reference proteome</keyword>